<keyword evidence="2" id="KW-0813">Transport</keyword>
<dbReference type="PROSITE" id="PS51352">
    <property type="entry name" value="THIOREDOXIN_2"/>
    <property type="match status" value="1"/>
</dbReference>
<dbReference type="CDD" id="cd02947">
    <property type="entry name" value="TRX_family"/>
    <property type="match status" value="1"/>
</dbReference>
<evidence type="ECO:0000256" key="6">
    <source>
        <dbReference type="NCBIfam" id="TIGR01068"/>
    </source>
</evidence>
<dbReference type="InterPro" id="IPR017937">
    <property type="entry name" value="Thioredoxin_CS"/>
</dbReference>
<dbReference type="PROSITE" id="PS00194">
    <property type="entry name" value="THIOREDOXIN_1"/>
    <property type="match status" value="1"/>
</dbReference>
<gene>
    <name evidence="11" type="ORF">SAMN04489812_2839</name>
</gene>
<reference evidence="11 12" key="1">
    <citation type="submission" date="2016-10" db="EMBL/GenBank/DDBJ databases">
        <authorList>
            <person name="de Groot N.N."/>
        </authorList>
    </citation>
    <scope>NUCLEOTIDE SEQUENCE [LARGE SCALE GENOMIC DNA]</scope>
    <source>
        <strain evidence="11 12">DSM 21800</strain>
    </source>
</reference>
<evidence type="ECO:0000256" key="7">
    <source>
        <dbReference type="PIRNR" id="PIRNR000077"/>
    </source>
</evidence>
<dbReference type="GO" id="GO:0045454">
    <property type="term" value="P:cell redox homeostasis"/>
    <property type="evidence" value="ECO:0007669"/>
    <property type="project" value="TreeGrafter"/>
</dbReference>
<dbReference type="GO" id="GO:0015035">
    <property type="term" value="F:protein-disulfide reductase activity"/>
    <property type="evidence" value="ECO:0007669"/>
    <property type="project" value="UniProtKB-UniRule"/>
</dbReference>
<evidence type="ECO:0000256" key="4">
    <source>
        <dbReference type="ARBA" id="ARBA00023157"/>
    </source>
</evidence>
<evidence type="ECO:0000313" key="12">
    <source>
        <dbReference type="Proteomes" id="UP000199103"/>
    </source>
</evidence>
<feature type="active site" description="Nucleophile" evidence="8">
    <location>
        <position position="35"/>
    </location>
</feature>
<feature type="site" description="Deprotonates C-terminal active site Cys" evidence="8">
    <location>
        <position position="26"/>
    </location>
</feature>
<keyword evidence="3" id="KW-0249">Electron transport</keyword>
<keyword evidence="4 9" id="KW-1015">Disulfide bond</keyword>
<dbReference type="EMBL" id="LT629772">
    <property type="protein sequence ID" value="SDS73277.1"/>
    <property type="molecule type" value="Genomic_DNA"/>
</dbReference>
<dbReference type="Gene3D" id="3.40.30.10">
    <property type="entry name" value="Glutaredoxin"/>
    <property type="match status" value="1"/>
</dbReference>
<keyword evidence="12" id="KW-1185">Reference proteome</keyword>
<accession>A0A1H1UL79</accession>
<dbReference type="FunFam" id="3.40.30.10:FF:000001">
    <property type="entry name" value="Thioredoxin"/>
    <property type="match status" value="1"/>
</dbReference>
<dbReference type="RefSeq" id="WP_091525755.1">
    <property type="nucleotide sequence ID" value="NZ_LT629772.1"/>
</dbReference>
<name>A0A1H1UL79_9ACTN</name>
<evidence type="ECO:0000256" key="3">
    <source>
        <dbReference type="ARBA" id="ARBA00022982"/>
    </source>
</evidence>
<sequence length="107" mass="11611">MGAVSDVTDADFENTVLKSDKPVMVDYWADWCGPCKQVSPIIEELADSYGDKVTFVKMDTNTNPVTPANNHVLGLPTIQVYVGGELVKAFKGAKSKSVLKGAIEEYL</sequence>
<dbReference type="STRING" id="630515.SAMN04489812_2839"/>
<evidence type="ECO:0000259" key="10">
    <source>
        <dbReference type="PROSITE" id="PS51352"/>
    </source>
</evidence>
<dbReference type="InterPro" id="IPR013766">
    <property type="entry name" value="Thioredoxin_domain"/>
</dbReference>
<organism evidence="11 12">
    <name type="scientific">Microlunatus soli</name>
    <dbReference type="NCBI Taxonomy" id="630515"/>
    <lineage>
        <taxon>Bacteria</taxon>
        <taxon>Bacillati</taxon>
        <taxon>Actinomycetota</taxon>
        <taxon>Actinomycetes</taxon>
        <taxon>Propionibacteriales</taxon>
        <taxon>Propionibacteriaceae</taxon>
        <taxon>Microlunatus</taxon>
    </lineage>
</organism>
<evidence type="ECO:0000313" key="11">
    <source>
        <dbReference type="EMBL" id="SDS73277.1"/>
    </source>
</evidence>
<dbReference type="GO" id="GO:0005829">
    <property type="term" value="C:cytosol"/>
    <property type="evidence" value="ECO:0007669"/>
    <property type="project" value="TreeGrafter"/>
</dbReference>
<dbReference type="OrthoDB" id="9790390at2"/>
<dbReference type="InterPro" id="IPR005746">
    <property type="entry name" value="Thioredoxin"/>
</dbReference>
<evidence type="ECO:0000256" key="8">
    <source>
        <dbReference type="PIRSR" id="PIRSR000077-1"/>
    </source>
</evidence>
<dbReference type="PANTHER" id="PTHR45663">
    <property type="entry name" value="GEO12009P1"/>
    <property type="match status" value="1"/>
</dbReference>
<keyword evidence="5 9" id="KW-0676">Redox-active center</keyword>
<comment type="similarity">
    <text evidence="1 7">Belongs to the thioredoxin family.</text>
</comment>
<feature type="domain" description="Thioredoxin" evidence="10">
    <location>
        <begin position="1"/>
        <end position="107"/>
    </location>
</feature>
<evidence type="ECO:0000256" key="9">
    <source>
        <dbReference type="PIRSR" id="PIRSR000077-4"/>
    </source>
</evidence>
<evidence type="ECO:0000256" key="5">
    <source>
        <dbReference type="ARBA" id="ARBA00023284"/>
    </source>
</evidence>
<dbReference type="AlphaFoldDB" id="A0A1H1UL79"/>
<evidence type="ECO:0000256" key="2">
    <source>
        <dbReference type="ARBA" id="ARBA00022448"/>
    </source>
</evidence>
<dbReference type="Pfam" id="PF00085">
    <property type="entry name" value="Thioredoxin"/>
    <property type="match status" value="1"/>
</dbReference>
<feature type="disulfide bond" description="Redox-active" evidence="9">
    <location>
        <begin position="32"/>
        <end position="35"/>
    </location>
</feature>
<dbReference type="PIRSF" id="PIRSF000077">
    <property type="entry name" value="Thioredoxin"/>
    <property type="match status" value="1"/>
</dbReference>
<dbReference type="PANTHER" id="PTHR45663:SF11">
    <property type="entry name" value="GEO12009P1"/>
    <property type="match status" value="1"/>
</dbReference>
<dbReference type="SUPFAM" id="SSF52833">
    <property type="entry name" value="Thioredoxin-like"/>
    <property type="match status" value="1"/>
</dbReference>
<dbReference type="NCBIfam" id="TIGR01068">
    <property type="entry name" value="thioredoxin"/>
    <property type="match status" value="1"/>
</dbReference>
<proteinExistence type="inferred from homology"/>
<feature type="active site" description="Nucleophile" evidence="8">
    <location>
        <position position="32"/>
    </location>
</feature>
<dbReference type="PRINTS" id="PR00421">
    <property type="entry name" value="THIOREDOXIN"/>
</dbReference>
<protein>
    <recommendedName>
        <fullName evidence="6 7">Thioredoxin</fullName>
    </recommendedName>
</protein>
<evidence type="ECO:0000256" key="1">
    <source>
        <dbReference type="ARBA" id="ARBA00008987"/>
    </source>
</evidence>
<dbReference type="InterPro" id="IPR036249">
    <property type="entry name" value="Thioredoxin-like_sf"/>
</dbReference>
<feature type="site" description="Contributes to redox potential value" evidence="8">
    <location>
        <position position="33"/>
    </location>
</feature>
<dbReference type="Proteomes" id="UP000199103">
    <property type="component" value="Chromosome I"/>
</dbReference>
<feature type="site" description="Contributes to redox potential value" evidence="8">
    <location>
        <position position="34"/>
    </location>
</feature>